<sequence>MKKCCCAPVRHKSMPPPQRDKCPCCVEGMKEVLAQLNGKEVDVATLDQTGLGQGNNNFTVGEIVNDLIVTGTIPGSGQNKRSAAFPICNVVGVRGDVLKDIPLPAIDETCNCCERSITSFLQRIQGQTIDVDTLATGQFNNIQNVTIDAVGKGTVRLTKTNETWIVNSCFISGLFDFTL</sequence>
<dbReference type="KEGG" id="afl:Aflv_1319"/>
<organism evidence="1 2">
    <name type="scientific">Anoxybacillus flavithermus (strain DSM 21510 / WK1)</name>
    <dbReference type="NCBI Taxonomy" id="491915"/>
    <lineage>
        <taxon>Bacteria</taxon>
        <taxon>Bacillati</taxon>
        <taxon>Bacillota</taxon>
        <taxon>Bacilli</taxon>
        <taxon>Bacillales</taxon>
        <taxon>Anoxybacillaceae</taxon>
        <taxon>Anoxybacillus</taxon>
    </lineage>
</organism>
<proteinExistence type="predicted"/>
<dbReference type="PATRIC" id="fig|491915.6.peg.1356"/>
<evidence type="ECO:0000313" key="2">
    <source>
        <dbReference type="Proteomes" id="UP000000742"/>
    </source>
</evidence>
<accession>B7GJL9</accession>
<gene>
    <name evidence="1" type="ordered locus">Aflv_1319</name>
</gene>
<dbReference type="AlphaFoldDB" id="B7GJL9"/>
<reference evidence="1 2" key="1">
    <citation type="journal article" date="2008" name="Genome Biol.">
        <title>Encapsulated in silica: genome, proteome and physiology of the thermophilic bacterium Anoxybacillus flavithermus WK1.</title>
        <authorList>
            <person name="Saw J.H."/>
            <person name="Mountain B.W."/>
            <person name="Feng L."/>
            <person name="Omelchenko M.V."/>
            <person name="Hou S."/>
            <person name="Saito J.A."/>
            <person name="Stott M.B."/>
            <person name="Li D."/>
            <person name="Zhao G."/>
            <person name="Wu J."/>
            <person name="Galperin M.Y."/>
            <person name="Koonin E.V."/>
            <person name="Makarova K.S."/>
            <person name="Wolf Y.I."/>
            <person name="Rigden D.J."/>
            <person name="Dunfield P.F."/>
            <person name="Wang L."/>
            <person name="Alam M."/>
        </authorList>
    </citation>
    <scope>NUCLEOTIDE SEQUENCE [LARGE SCALE GENOMIC DNA]</scope>
    <source>
        <strain evidence="2">DSM 21510 / WK1</strain>
    </source>
</reference>
<protein>
    <submittedName>
        <fullName evidence="1">Uncharacterized protein</fullName>
    </submittedName>
</protein>
<name>B7GJL9_ANOFW</name>
<dbReference type="RefSeq" id="WP_012574939.1">
    <property type="nucleotide sequence ID" value="NC_011567.1"/>
</dbReference>
<dbReference type="GeneID" id="7037573"/>
<dbReference type="Proteomes" id="UP000000742">
    <property type="component" value="Chromosome"/>
</dbReference>
<evidence type="ECO:0000313" key="1">
    <source>
        <dbReference type="EMBL" id="ACJ33689.1"/>
    </source>
</evidence>
<dbReference type="EMBL" id="CP000922">
    <property type="protein sequence ID" value="ACJ33689.1"/>
    <property type="molecule type" value="Genomic_DNA"/>
</dbReference>
<dbReference type="STRING" id="491915.Aflv_1319"/>
<dbReference type="HOGENOM" id="CLU_1507636_0_0_9"/>